<comment type="caution">
    <text evidence="3">The sequence shown here is derived from an EMBL/GenBank/DDBJ whole genome shotgun (WGS) entry which is preliminary data.</text>
</comment>
<dbReference type="AlphaFoldDB" id="A0AAJ1SRF2"/>
<sequence length="199" mass="20559">MVAPGGGRDHHGIVAMNAVRHRLVLSLCLLVPLAAAAGCAYDYPDPANRTPAEPGTPVPGLLGGTQAATPTPNPLVLEREVRNYQELDGLLKSVPGPVLLFQEGPLDGPARGFGTTEEVPAAGRYTVTAACIGGSNAKIFIRQENPKVTLWPVELTVDCPGATSQVITLQEGYVSAHLSLPGPADTPWTGAVGGVRVTG</sequence>
<evidence type="ECO:0000256" key="2">
    <source>
        <dbReference type="SAM" id="SignalP"/>
    </source>
</evidence>
<feature type="region of interest" description="Disordered" evidence="1">
    <location>
        <begin position="50"/>
        <end position="70"/>
    </location>
</feature>
<reference evidence="3 4" key="1">
    <citation type="submission" date="2023-07" db="EMBL/GenBank/DDBJ databases">
        <title>Sorghum-associated microbial communities from plants grown in Nebraska, USA.</title>
        <authorList>
            <person name="Schachtman D."/>
        </authorList>
    </citation>
    <scope>NUCLEOTIDE SEQUENCE [LARGE SCALE GENOMIC DNA]</scope>
    <source>
        <strain evidence="3 4">DS1001</strain>
    </source>
</reference>
<evidence type="ECO:0000313" key="3">
    <source>
        <dbReference type="EMBL" id="MDQ0144589.1"/>
    </source>
</evidence>
<feature type="signal peptide" evidence="2">
    <location>
        <begin position="1"/>
        <end position="36"/>
    </location>
</feature>
<dbReference type="Proteomes" id="UP001239267">
    <property type="component" value="Unassembled WGS sequence"/>
</dbReference>
<gene>
    <name evidence="3" type="ORF">J2T23_000463</name>
</gene>
<proteinExistence type="predicted"/>
<feature type="chain" id="PRO_5042588446" description="Lipoprotein" evidence="2">
    <location>
        <begin position="37"/>
        <end position="199"/>
    </location>
</feature>
<evidence type="ECO:0008006" key="5">
    <source>
        <dbReference type="Google" id="ProtNLM"/>
    </source>
</evidence>
<organism evidence="3 4">
    <name type="scientific">Pseudarthrobacter niigatensis</name>
    <dbReference type="NCBI Taxonomy" id="369935"/>
    <lineage>
        <taxon>Bacteria</taxon>
        <taxon>Bacillati</taxon>
        <taxon>Actinomycetota</taxon>
        <taxon>Actinomycetes</taxon>
        <taxon>Micrococcales</taxon>
        <taxon>Micrococcaceae</taxon>
        <taxon>Pseudarthrobacter</taxon>
    </lineage>
</organism>
<evidence type="ECO:0000256" key="1">
    <source>
        <dbReference type="SAM" id="MobiDB-lite"/>
    </source>
</evidence>
<keyword evidence="2" id="KW-0732">Signal</keyword>
<evidence type="ECO:0000313" key="4">
    <source>
        <dbReference type="Proteomes" id="UP001239267"/>
    </source>
</evidence>
<dbReference type="RefSeq" id="WP_307356751.1">
    <property type="nucleotide sequence ID" value="NZ_JAUSTB010000001.1"/>
</dbReference>
<protein>
    <recommendedName>
        <fullName evidence="5">Lipoprotein</fullName>
    </recommendedName>
</protein>
<name>A0AAJ1SRF2_9MICC</name>
<keyword evidence="4" id="KW-1185">Reference proteome</keyword>
<dbReference type="EMBL" id="JAUSTB010000001">
    <property type="protein sequence ID" value="MDQ0144589.1"/>
    <property type="molecule type" value="Genomic_DNA"/>
</dbReference>
<accession>A0AAJ1SRF2</accession>